<sequence length="116" mass="11951">MNVQEILDRARDAVTTNRVYGEPIRENGVTIIPAAKIGGGGGGGEGAQPEEKGHGLGAGLGMSAHPTGAFVVRDGTVTWQPAIDVNRAILAGAAASVAALLVLRTIIRMLVKSRRI</sequence>
<keyword evidence="2" id="KW-0812">Transmembrane</keyword>
<feature type="transmembrane region" description="Helical" evidence="2">
    <location>
        <begin position="88"/>
        <end position="107"/>
    </location>
</feature>
<evidence type="ECO:0000256" key="2">
    <source>
        <dbReference type="SAM" id="Phobius"/>
    </source>
</evidence>
<protein>
    <recommendedName>
        <fullName evidence="5">Sporulation protein YtfJ</fullName>
    </recommendedName>
</protein>
<name>A0A4D4J5T4_9PSEU</name>
<evidence type="ECO:0000313" key="3">
    <source>
        <dbReference type="EMBL" id="GDY31911.1"/>
    </source>
</evidence>
<comment type="caution">
    <text evidence="3">The sequence shown here is derived from an EMBL/GenBank/DDBJ whole genome shotgun (WGS) entry which is preliminary data.</text>
</comment>
<feature type="region of interest" description="Disordered" evidence="1">
    <location>
        <begin position="39"/>
        <end position="59"/>
    </location>
</feature>
<keyword evidence="2" id="KW-1133">Transmembrane helix</keyword>
<keyword evidence="2" id="KW-0472">Membrane</keyword>
<dbReference type="AlphaFoldDB" id="A0A4D4J5T4"/>
<dbReference type="InterPro" id="IPR014229">
    <property type="entry name" value="Spore_YtfJ"/>
</dbReference>
<evidence type="ECO:0000256" key="1">
    <source>
        <dbReference type="SAM" id="MobiDB-lite"/>
    </source>
</evidence>
<gene>
    <name evidence="3" type="ORF">GTS_35440</name>
</gene>
<evidence type="ECO:0008006" key="5">
    <source>
        <dbReference type="Google" id="ProtNLM"/>
    </source>
</evidence>
<evidence type="ECO:0000313" key="4">
    <source>
        <dbReference type="Proteomes" id="UP000298860"/>
    </source>
</evidence>
<dbReference type="OrthoDB" id="3830295at2"/>
<organism evidence="3 4">
    <name type="scientific">Gandjariella thermophila</name>
    <dbReference type="NCBI Taxonomy" id="1931992"/>
    <lineage>
        <taxon>Bacteria</taxon>
        <taxon>Bacillati</taxon>
        <taxon>Actinomycetota</taxon>
        <taxon>Actinomycetes</taxon>
        <taxon>Pseudonocardiales</taxon>
        <taxon>Pseudonocardiaceae</taxon>
        <taxon>Gandjariella</taxon>
    </lineage>
</organism>
<dbReference type="EMBL" id="BJFL01000019">
    <property type="protein sequence ID" value="GDY31911.1"/>
    <property type="molecule type" value="Genomic_DNA"/>
</dbReference>
<accession>A0A4D4J5T4</accession>
<dbReference type="RefSeq" id="WP_137814963.1">
    <property type="nucleotide sequence ID" value="NZ_BJFL01000019.1"/>
</dbReference>
<reference evidence="4" key="1">
    <citation type="submission" date="2019-04" db="EMBL/GenBank/DDBJ databases">
        <title>Draft genome sequence of Pseudonocardiaceae bacterium SL3-2-4.</title>
        <authorList>
            <person name="Ningsih F."/>
            <person name="Yokota A."/>
            <person name="Sakai Y."/>
            <person name="Nanatani K."/>
            <person name="Yabe S."/>
            <person name="Oetari A."/>
            <person name="Sjamsuridzal W."/>
        </authorList>
    </citation>
    <scope>NUCLEOTIDE SEQUENCE [LARGE SCALE GENOMIC DNA]</scope>
    <source>
        <strain evidence="4">SL3-2-4</strain>
    </source>
</reference>
<proteinExistence type="predicted"/>
<dbReference type="Pfam" id="PF09579">
    <property type="entry name" value="Spore_YtfJ"/>
    <property type="match status" value="1"/>
</dbReference>
<keyword evidence="4" id="KW-1185">Reference proteome</keyword>
<dbReference type="Proteomes" id="UP000298860">
    <property type="component" value="Unassembled WGS sequence"/>
</dbReference>